<accession>A0ABS3FZ91</accession>
<evidence type="ECO:0000256" key="1">
    <source>
        <dbReference type="SAM" id="SignalP"/>
    </source>
</evidence>
<feature type="chain" id="PRO_5046581289" evidence="1">
    <location>
        <begin position="26"/>
        <end position="231"/>
    </location>
</feature>
<evidence type="ECO:0000313" key="2">
    <source>
        <dbReference type="EMBL" id="MBO0352462.1"/>
    </source>
</evidence>
<name>A0ABS3FZ91_9FLAO</name>
<proteinExistence type="predicted"/>
<evidence type="ECO:0000313" key="3">
    <source>
        <dbReference type="Proteomes" id="UP000664044"/>
    </source>
</evidence>
<dbReference type="Proteomes" id="UP000664044">
    <property type="component" value="Unassembled WGS sequence"/>
</dbReference>
<organism evidence="2 3">
    <name type="scientific">Flagellimonas aurea</name>
    <dbReference type="NCBI Taxonomy" id="2915619"/>
    <lineage>
        <taxon>Bacteria</taxon>
        <taxon>Pseudomonadati</taxon>
        <taxon>Bacteroidota</taxon>
        <taxon>Flavobacteriia</taxon>
        <taxon>Flavobacteriales</taxon>
        <taxon>Flavobacteriaceae</taxon>
        <taxon>Flagellimonas</taxon>
    </lineage>
</organism>
<reference evidence="2 3" key="1">
    <citation type="submission" date="2021-03" db="EMBL/GenBank/DDBJ databases">
        <title>Muricauda lutimaris sp. nov. and Muricauda ruestringensis sp. nov, two marine members of the Flavobacteriaceae isolated from deep sea sediments of Western Pacific.</title>
        <authorList>
            <person name="Zhao S."/>
            <person name="Liu R."/>
        </authorList>
    </citation>
    <scope>NUCLEOTIDE SEQUENCE [LARGE SCALE GENOMIC DNA]</scope>
    <source>
        <strain evidence="2 3">BC31-1-A7</strain>
    </source>
</reference>
<sequence>MTMYSTKWFLFVSVLLLLISASVKGQENLTGYWQPQIAINYPVSGPYSHNFSIANRNYIFDNEEFTLKGRQLDVVHFSNLKVRDNQSIALGVQYRFRSNFENRENELRLTQQYNITNQPFAIRYGHRFRAEQRITNSLTIHRFRYRFALDFPLVGEKLDVGEPYFVGSLENLLSVAKYNAPQYDARLSGQVGWQLNGGIKFQVGVEYRMEDYSAGVPQHILFLLTSAQISL</sequence>
<keyword evidence="3" id="KW-1185">Reference proteome</keyword>
<protein>
    <submittedName>
        <fullName evidence="2">DUF2490 domain-containing protein</fullName>
    </submittedName>
</protein>
<gene>
    <name evidence="2" type="ORF">J0656_00425</name>
</gene>
<dbReference type="InterPro" id="IPR019619">
    <property type="entry name" value="DUF2490"/>
</dbReference>
<dbReference type="Pfam" id="PF10677">
    <property type="entry name" value="DUF2490"/>
    <property type="match status" value="1"/>
</dbReference>
<dbReference type="EMBL" id="JAFLNL010000001">
    <property type="protein sequence ID" value="MBO0352462.1"/>
    <property type="molecule type" value="Genomic_DNA"/>
</dbReference>
<keyword evidence="1" id="KW-0732">Signal</keyword>
<feature type="signal peptide" evidence="1">
    <location>
        <begin position="1"/>
        <end position="25"/>
    </location>
</feature>
<comment type="caution">
    <text evidence="2">The sequence shown here is derived from an EMBL/GenBank/DDBJ whole genome shotgun (WGS) entry which is preliminary data.</text>
</comment>
<dbReference type="SUPFAM" id="SSF56935">
    <property type="entry name" value="Porins"/>
    <property type="match status" value="1"/>
</dbReference>